<dbReference type="SUPFAM" id="SSF56300">
    <property type="entry name" value="Metallo-dependent phosphatases"/>
    <property type="match status" value="1"/>
</dbReference>
<evidence type="ECO:0000256" key="1">
    <source>
        <dbReference type="SAM" id="MobiDB-lite"/>
    </source>
</evidence>
<dbReference type="PANTHER" id="PTHR12849">
    <property type="entry name" value="RNA LARIAT DEBRANCHING ENZYME"/>
    <property type="match status" value="1"/>
</dbReference>
<dbReference type="GO" id="GO:0005634">
    <property type="term" value="C:nucleus"/>
    <property type="evidence" value="ECO:0007669"/>
    <property type="project" value="TreeGrafter"/>
</dbReference>
<accession>A0A023B160</accession>
<gene>
    <name evidence="2" type="ORF">GNI_134170</name>
</gene>
<feature type="compositionally biased region" description="Basic and acidic residues" evidence="1">
    <location>
        <begin position="328"/>
        <end position="348"/>
    </location>
</feature>
<reference evidence="2" key="1">
    <citation type="submission" date="2013-12" db="EMBL/GenBank/DDBJ databases">
        <authorList>
            <person name="Omoto C.K."/>
            <person name="Sibley D."/>
            <person name="Venepally P."/>
            <person name="Hadjithomas M."/>
            <person name="Karamycheva S."/>
            <person name="Brunk B."/>
            <person name="Roos D."/>
            <person name="Caler E."/>
            <person name="Lorenzi H."/>
        </authorList>
    </citation>
    <scope>NUCLEOTIDE SEQUENCE</scope>
</reference>
<sequence>MLRVGLQGCVHGDLSRCYGALGASEVDCVVWSGDVQCLRSEADFSSLACPDKYKALKDFQAYYQLRKAAPVLTVFVGGNHENSNLLNALPYGGWVAPNIYYMGRSGCVSIRKGAASGRDGAQSCGGETLLRLAGLSGIFDGRDYNRGYFEKEPFDWNTVRSVYHVREHDLVKLSMLSQADLVLTHDWPADLVTRPEDRSRLLQRKPFFQKDLDAHRLGNPHLHRLLALQPAVWAAAHLHVNFSCPYGNSQFISHDKPKKLVATSIWNTTEGLVSTPNGPLKVRPLGLSSRPQRYVGSGHADPGYAGPEYAGQGHMNQPATNSQSGINRRHEIPPWYHQKDDNQNDRDKKRQRTTRPSYNVNDTRINDTRINDALPNNQCAILIDLEWFVIQRRTVPITHMHRSPAPALDPDSLASPVTRYELEPIINAISTKIRPCWTINDIFNPSENMVPLASLRSFTIPYPQFDHTRPHEQTAWWLSIFMVDVATPTVSSSGIESPVEKLPQIKRSPPSFLEPVSCSGLRNPLLDEEESLSLDEQ</sequence>
<feature type="region of interest" description="Disordered" evidence="1">
    <location>
        <begin position="493"/>
        <end position="521"/>
    </location>
</feature>
<dbReference type="GeneID" id="22914735"/>
<dbReference type="Proteomes" id="UP000019763">
    <property type="component" value="Unassembled WGS sequence"/>
</dbReference>
<feature type="compositionally biased region" description="Polar residues" evidence="1">
    <location>
        <begin position="314"/>
        <end position="326"/>
    </location>
</feature>
<feature type="compositionally biased region" description="Polar residues" evidence="1">
    <location>
        <begin position="354"/>
        <end position="363"/>
    </location>
</feature>
<comment type="caution">
    <text evidence="2">The sequence shown here is derived from an EMBL/GenBank/DDBJ whole genome shotgun (WGS) entry which is preliminary data.</text>
</comment>
<evidence type="ECO:0000313" key="3">
    <source>
        <dbReference type="Proteomes" id="UP000019763"/>
    </source>
</evidence>
<proteinExistence type="predicted"/>
<dbReference type="AlphaFoldDB" id="A0A023B160"/>
<dbReference type="eggNOG" id="KOG2863">
    <property type="taxonomic scope" value="Eukaryota"/>
</dbReference>
<feature type="region of interest" description="Disordered" evidence="1">
    <location>
        <begin position="274"/>
        <end position="363"/>
    </location>
</feature>
<name>A0A023B160_GRENI</name>
<dbReference type="InterPro" id="IPR029052">
    <property type="entry name" value="Metallo-depent_PP-like"/>
</dbReference>
<dbReference type="RefSeq" id="XP_011132313.1">
    <property type="nucleotide sequence ID" value="XM_011134011.1"/>
</dbReference>
<dbReference type="PANTHER" id="PTHR12849:SF0">
    <property type="entry name" value="LARIAT DEBRANCHING ENZYME"/>
    <property type="match status" value="1"/>
</dbReference>
<dbReference type="OrthoDB" id="407609at2759"/>
<dbReference type="EMBL" id="AFNH02000996">
    <property type="protein sequence ID" value="EZG46243.1"/>
    <property type="molecule type" value="Genomic_DNA"/>
</dbReference>
<dbReference type="VEuPathDB" id="CryptoDB:GNI_134170"/>
<evidence type="ECO:0000313" key="2">
    <source>
        <dbReference type="EMBL" id="EZG46243.1"/>
    </source>
</evidence>
<organism evidence="2 3">
    <name type="scientific">Gregarina niphandrodes</name>
    <name type="common">Septate eugregarine</name>
    <dbReference type="NCBI Taxonomy" id="110365"/>
    <lineage>
        <taxon>Eukaryota</taxon>
        <taxon>Sar</taxon>
        <taxon>Alveolata</taxon>
        <taxon>Apicomplexa</taxon>
        <taxon>Conoidasida</taxon>
        <taxon>Gregarinasina</taxon>
        <taxon>Eugregarinorida</taxon>
        <taxon>Gregarinidae</taxon>
        <taxon>Gregarina</taxon>
    </lineage>
</organism>
<keyword evidence="3" id="KW-1185">Reference proteome</keyword>
<dbReference type="GO" id="GO:0000398">
    <property type="term" value="P:mRNA splicing, via spliceosome"/>
    <property type="evidence" value="ECO:0007669"/>
    <property type="project" value="TreeGrafter"/>
</dbReference>
<dbReference type="GO" id="GO:0008419">
    <property type="term" value="F:RNA lariat debranching enzyme activity"/>
    <property type="evidence" value="ECO:0007669"/>
    <property type="project" value="TreeGrafter"/>
</dbReference>
<protein>
    <submittedName>
        <fullName evidence="2">Lariat debranching enzyme</fullName>
    </submittedName>
</protein>